<name>A0A8J4UVJ6_CLAMG</name>
<dbReference type="GO" id="GO:0003968">
    <property type="term" value="F:RNA-directed RNA polymerase activity"/>
    <property type="evidence" value="ECO:0007669"/>
    <property type="project" value="UniProtKB-KW"/>
</dbReference>
<organism evidence="2 3">
    <name type="scientific">Clarias magur</name>
    <name type="common">Asian catfish</name>
    <name type="synonym">Macropteronotus magur</name>
    <dbReference type="NCBI Taxonomy" id="1594786"/>
    <lineage>
        <taxon>Eukaryota</taxon>
        <taxon>Metazoa</taxon>
        <taxon>Chordata</taxon>
        <taxon>Craniata</taxon>
        <taxon>Vertebrata</taxon>
        <taxon>Euteleostomi</taxon>
        <taxon>Actinopterygii</taxon>
        <taxon>Neopterygii</taxon>
        <taxon>Teleostei</taxon>
        <taxon>Ostariophysi</taxon>
        <taxon>Siluriformes</taxon>
        <taxon>Clariidae</taxon>
        <taxon>Clarias</taxon>
    </lineage>
</organism>
<comment type="caution">
    <text evidence="2">The sequence shown here is derived from an EMBL/GenBank/DDBJ whole genome shotgun (WGS) entry which is preliminary data.</text>
</comment>
<dbReference type="AlphaFoldDB" id="A0A8J4UVJ6"/>
<evidence type="ECO:0000313" key="3">
    <source>
        <dbReference type="Proteomes" id="UP000727407"/>
    </source>
</evidence>
<evidence type="ECO:0000256" key="1">
    <source>
        <dbReference type="SAM" id="MobiDB-lite"/>
    </source>
</evidence>
<keyword evidence="3" id="KW-1185">Reference proteome</keyword>
<gene>
    <name evidence="2" type="primary">L</name>
    <name evidence="2" type="ORF">DAT39_005197</name>
</gene>
<keyword evidence="2" id="KW-0548">Nucleotidyltransferase</keyword>
<sequence>MRRGHRRERLGRNERRGRPTHLHWTPINTDSWRKAPSAVAHITLSHTINVQKNGRRAIFSFSAQAFCPNDTLCEEDDTLTPDMEQ</sequence>
<keyword evidence="2" id="KW-0808">Transferase</keyword>
<evidence type="ECO:0000313" key="2">
    <source>
        <dbReference type="EMBL" id="KAF5905135.1"/>
    </source>
</evidence>
<reference evidence="2" key="1">
    <citation type="submission" date="2020-07" db="EMBL/GenBank/DDBJ databases">
        <title>Clarias magur genome sequencing, assembly and annotation.</title>
        <authorList>
            <person name="Kushwaha B."/>
            <person name="Kumar R."/>
            <person name="Das P."/>
            <person name="Joshi C.G."/>
            <person name="Kumar D."/>
            <person name="Nagpure N.S."/>
            <person name="Pandey M."/>
            <person name="Agarwal S."/>
            <person name="Srivastava S."/>
            <person name="Singh M."/>
            <person name="Sahoo L."/>
            <person name="Jayasankar P."/>
            <person name="Meher P.K."/>
            <person name="Koringa P.G."/>
            <person name="Iquebal M.A."/>
            <person name="Das S.P."/>
            <person name="Bit A."/>
            <person name="Patnaik S."/>
            <person name="Patel N."/>
            <person name="Shah T.M."/>
            <person name="Hinsu A."/>
            <person name="Jena J.K."/>
        </authorList>
    </citation>
    <scope>NUCLEOTIDE SEQUENCE</scope>
    <source>
        <strain evidence="2">CIFAMagur01</strain>
        <tissue evidence="2">Testis</tissue>
    </source>
</reference>
<dbReference type="Proteomes" id="UP000727407">
    <property type="component" value="Unassembled WGS sequence"/>
</dbReference>
<feature type="region of interest" description="Disordered" evidence="1">
    <location>
        <begin position="1"/>
        <end position="28"/>
    </location>
</feature>
<accession>A0A8J4UVJ6</accession>
<proteinExistence type="predicted"/>
<keyword evidence="2" id="KW-0696">RNA-directed RNA polymerase</keyword>
<dbReference type="EMBL" id="QNUK01000048">
    <property type="protein sequence ID" value="KAF5905135.1"/>
    <property type="molecule type" value="Genomic_DNA"/>
</dbReference>
<protein>
    <submittedName>
        <fullName evidence="2">RNA-directed RNA polymerase L</fullName>
    </submittedName>
</protein>